<evidence type="ECO:0000313" key="5">
    <source>
        <dbReference type="EMBL" id="PKR76842.1"/>
    </source>
</evidence>
<feature type="transmembrane region" description="Helical" evidence="3">
    <location>
        <begin position="157"/>
        <end position="178"/>
    </location>
</feature>
<feature type="transmembrane region" description="Helical" evidence="3">
    <location>
        <begin position="134"/>
        <end position="151"/>
    </location>
</feature>
<name>A0A2I0QR82_9BACI</name>
<keyword evidence="3" id="KW-0812">Transmembrane</keyword>
<comment type="caution">
    <text evidence="5">The sequence shown here is derived from an EMBL/GenBank/DDBJ whole genome shotgun (WGS) entry which is preliminary data.</text>
</comment>
<comment type="similarity">
    <text evidence="2">Belongs to the EamA transporter family.</text>
</comment>
<evidence type="ECO:0000259" key="4">
    <source>
        <dbReference type="Pfam" id="PF00892"/>
    </source>
</evidence>
<feature type="domain" description="EamA" evidence="4">
    <location>
        <begin position="12"/>
        <end position="146"/>
    </location>
</feature>
<dbReference type="PANTHER" id="PTHR22911">
    <property type="entry name" value="ACYL-MALONYL CONDENSING ENZYME-RELATED"/>
    <property type="match status" value="1"/>
</dbReference>
<dbReference type="PANTHER" id="PTHR22911:SF79">
    <property type="entry name" value="MOBA-LIKE NTP TRANSFERASE DOMAIN-CONTAINING PROTEIN"/>
    <property type="match status" value="1"/>
</dbReference>
<dbReference type="SUPFAM" id="SSF103481">
    <property type="entry name" value="Multidrug resistance efflux transporter EmrE"/>
    <property type="match status" value="2"/>
</dbReference>
<evidence type="ECO:0000313" key="6">
    <source>
        <dbReference type="Proteomes" id="UP000243524"/>
    </source>
</evidence>
<dbReference type="AlphaFoldDB" id="A0A2I0QR82"/>
<gene>
    <name evidence="5" type="ORF">CEY16_13590</name>
</gene>
<dbReference type="InterPro" id="IPR000620">
    <property type="entry name" value="EamA_dom"/>
</dbReference>
<dbReference type="InterPro" id="IPR037185">
    <property type="entry name" value="EmrE-like"/>
</dbReference>
<feature type="transmembrane region" description="Helical" evidence="3">
    <location>
        <begin position="185"/>
        <end position="206"/>
    </location>
</feature>
<feature type="transmembrane region" description="Helical" evidence="3">
    <location>
        <begin position="12"/>
        <end position="35"/>
    </location>
</feature>
<proteinExistence type="inferred from homology"/>
<feature type="transmembrane region" description="Helical" evidence="3">
    <location>
        <begin position="41"/>
        <end position="62"/>
    </location>
</feature>
<dbReference type="EMBL" id="PJNH01000004">
    <property type="protein sequence ID" value="PKR76842.1"/>
    <property type="molecule type" value="Genomic_DNA"/>
</dbReference>
<feature type="transmembrane region" description="Helical" evidence="3">
    <location>
        <begin position="221"/>
        <end position="238"/>
    </location>
</feature>
<feature type="transmembrane region" description="Helical" evidence="3">
    <location>
        <begin position="74"/>
        <end position="95"/>
    </location>
</feature>
<dbReference type="OrthoDB" id="9814238at2"/>
<feature type="transmembrane region" description="Helical" evidence="3">
    <location>
        <begin position="250"/>
        <end position="269"/>
    </location>
</feature>
<dbReference type="Gene3D" id="1.10.3730.20">
    <property type="match status" value="1"/>
</dbReference>
<dbReference type="GO" id="GO:0016020">
    <property type="term" value="C:membrane"/>
    <property type="evidence" value="ECO:0007669"/>
    <property type="project" value="InterPro"/>
</dbReference>
<comment type="subcellular location">
    <subcellularLocation>
        <location evidence="1">Endomembrane system</location>
        <topology evidence="1">Multi-pass membrane protein</topology>
    </subcellularLocation>
</comment>
<evidence type="ECO:0000256" key="1">
    <source>
        <dbReference type="ARBA" id="ARBA00004127"/>
    </source>
</evidence>
<evidence type="ECO:0000256" key="2">
    <source>
        <dbReference type="ARBA" id="ARBA00007362"/>
    </source>
</evidence>
<keyword evidence="3" id="KW-1133">Transmembrane helix</keyword>
<feature type="transmembrane region" description="Helical" evidence="3">
    <location>
        <begin position="101"/>
        <end position="122"/>
    </location>
</feature>
<dbReference type="Proteomes" id="UP000243524">
    <property type="component" value="Unassembled WGS sequence"/>
</dbReference>
<protein>
    <submittedName>
        <fullName evidence="5">EamA family transporter</fullName>
    </submittedName>
</protein>
<organism evidence="5 6">
    <name type="scientific">Halalkalibacillus sediminis</name>
    <dbReference type="NCBI Taxonomy" id="2018042"/>
    <lineage>
        <taxon>Bacteria</taxon>
        <taxon>Bacillati</taxon>
        <taxon>Bacillota</taxon>
        <taxon>Bacilli</taxon>
        <taxon>Bacillales</taxon>
        <taxon>Bacillaceae</taxon>
        <taxon>Halalkalibacillus</taxon>
    </lineage>
</organism>
<dbReference type="Pfam" id="PF00892">
    <property type="entry name" value="EamA"/>
    <property type="match status" value="2"/>
</dbReference>
<accession>A0A2I0QR82</accession>
<dbReference type="RefSeq" id="WP_101332592.1">
    <property type="nucleotide sequence ID" value="NZ_PJNH01000004.1"/>
</dbReference>
<sequence length="299" mass="32492">MKITKMDFSNYYGLIFVTLAALMWGGGAGIAGFLMNQDWDPILIAAFRATVALMILFIWYATHNKHRLTLNKNLIFWAVVGGAGMAGNMGFYFLSISEINVPVAATLMYSAPIFVFLIAIIFGTEKVTKSKATLSIVVLSGIVLLTGVYKMDLAELNVLGIFFGLMAGIMYALFIFGYKNGLQNGSLITVVIVSSITEATLLTLFADKSDYAQLLTSFEDVQWFLFLGISASMSLLFYNTGLSNVNPGTASVIAMVEPVTAGIVGIFILGQVLNFVELIGMVIILITVTAMSYYSIKNE</sequence>
<feature type="domain" description="EamA" evidence="4">
    <location>
        <begin position="159"/>
        <end position="292"/>
    </location>
</feature>
<reference evidence="5 6" key="1">
    <citation type="submission" date="2017-06" db="EMBL/GenBank/DDBJ databases">
        <title>the draft geome sequence of Illustriluteabacillus marina B3227.</title>
        <authorList>
            <person name="He R.-H."/>
            <person name="Du Z.-J."/>
        </authorList>
    </citation>
    <scope>NUCLEOTIDE SEQUENCE [LARGE SCALE GENOMIC DNA]</scope>
    <source>
        <strain evidence="5 6">B3227</strain>
    </source>
</reference>
<evidence type="ECO:0000256" key="3">
    <source>
        <dbReference type="SAM" id="Phobius"/>
    </source>
</evidence>
<feature type="transmembrane region" description="Helical" evidence="3">
    <location>
        <begin position="275"/>
        <end position="296"/>
    </location>
</feature>
<keyword evidence="6" id="KW-1185">Reference proteome</keyword>
<keyword evidence="3" id="KW-0472">Membrane</keyword>